<dbReference type="GO" id="GO:0000160">
    <property type="term" value="P:phosphorelay signal transduction system"/>
    <property type="evidence" value="ECO:0007669"/>
    <property type="project" value="TreeGrafter"/>
</dbReference>
<name>Q0RHI7_FRAAA</name>
<evidence type="ECO:0000256" key="6">
    <source>
        <dbReference type="ARBA" id="ARBA00022777"/>
    </source>
</evidence>
<feature type="transmembrane region" description="Helical" evidence="9">
    <location>
        <begin position="310"/>
        <end position="332"/>
    </location>
</feature>
<dbReference type="Proteomes" id="UP000000657">
    <property type="component" value="Chromosome"/>
</dbReference>
<keyword evidence="7 9" id="KW-1133">Transmembrane helix</keyword>
<dbReference type="GO" id="GO:0005886">
    <property type="term" value="C:plasma membrane"/>
    <property type="evidence" value="ECO:0007669"/>
    <property type="project" value="TreeGrafter"/>
</dbReference>
<dbReference type="Pfam" id="PF08376">
    <property type="entry name" value="NIT"/>
    <property type="match status" value="1"/>
</dbReference>
<dbReference type="HOGENOM" id="CLU_002554_2_2_11"/>
<evidence type="ECO:0000256" key="9">
    <source>
        <dbReference type="SAM" id="Phobius"/>
    </source>
</evidence>
<keyword evidence="3" id="KW-0597">Phosphoprotein</keyword>
<proteinExistence type="predicted"/>
<dbReference type="RefSeq" id="WP_011605520.1">
    <property type="nucleotide sequence ID" value="NC_008278.1"/>
</dbReference>
<keyword evidence="12" id="KW-1185">Reference proteome</keyword>
<evidence type="ECO:0000313" key="11">
    <source>
        <dbReference type="EMBL" id="CAJ63039.1"/>
    </source>
</evidence>
<evidence type="ECO:0000256" key="3">
    <source>
        <dbReference type="ARBA" id="ARBA00022553"/>
    </source>
</evidence>
<dbReference type="SUPFAM" id="SSF55874">
    <property type="entry name" value="ATPase domain of HSP90 chaperone/DNA topoisomerase II/histidine kinase"/>
    <property type="match status" value="1"/>
</dbReference>
<dbReference type="STRING" id="326424.FRAAL4397"/>
<dbReference type="AlphaFoldDB" id="Q0RHI7"/>
<gene>
    <name evidence="11" type="ordered locus">FRAAL4397</name>
</gene>
<dbReference type="Gene3D" id="3.30.565.10">
    <property type="entry name" value="Histidine kinase-like ATPase, C-terminal domain"/>
    <property type="match status" value="1"/>
</dbReference>
<feature type="compositionally biased region" description="Gly residues" evidence="8">
    <location>
        <begin position="852"/>
        <end position="867"/>
    </location>
</feature>
<accession>Q0RHI7</accession>
<evidence type="ECO:0000259" key="10">
    <source>
        <dbReference type="PROSITE" id="PS50109"/>
    </source>
</evidence>
<dbReference type="EC" id="2.7.13.3" evidence="2"/>
<dbReference type="OrthoDB" id="4349881at2"/>
<dbReference type="Gene3D" id="6.10.340.10">
    <property type="match status" value="1"/>
</dbReference>
<dbReference type="InterPro" id="IPR036890">
    <property type="entry name" value="HATPase_C_sf"/>
</dbReference>
<keyword evidence="5 9" id="KW-0812">Transmembrane</keyword>
<dbReference type="SMART" id="SM00387">
    <property type="entry name" value="HATPase_c"/>
    <property type="match status" value="1"/>
</dbReference>
<dbReference type="InterPro" id="IPR005467">
    <property type="entry name" value="His_kinase_dom"/>
</dbReference>
<evidence type="ECO:0000256" key="5">
    <source>
        <dbReference type="ARBA" id="ARBA00022692"/>
    </source>
</evidence>
<evidence type="ECO:0000256" key="8">
    <source>
        <dbReference type="SAM" id="MobiDB-lite"/>
    </source>
</evidence>
<feature type="region of interest" description="Disordered" evidence="8">
    <location>
        <begin position="712"/>
        <end position="949"/>
    </location>
</feature>
<keyword evidence="9" id="KW-0472">Membrane</keyword>
<dbReference type="GO" id="GO:0004673">
    <property type="term" value="F:protein histidine kinase activity"/>
    <property type="evidence" value="ECO:0007669"/>
    <property type="project" value="UniProtKB-EC"/>
</dbReference>
<dbReference type="PANTHER" id="PTHR45436:SF5">
    <property type="entry name" value="SENSOR HISTIDINE KINASE TRCS"/>
    <property type="match status" value="1"/>
</dbReference>
<dbReference type="InterPro" id="IPR013587">
    <property type="entry name" value="Nitrate/nitrite_sensing"/>
</dbReference>
<evidence type="ECO:0000313" key="12">
    <source>
        <dbReference type="Proteomes" id="UP000000657"/>
    </source>
</evidence>
<protein>
    <recommendedName>
        <fullName evidence="2">histidine kinase</fullName>
        <ecNumber evidence="2">2.7.13.3</ecNumber>
    </recommendedName>
</protein>
<evidence type="ECO:0000256" key="4">
    <source>
        <dbReference type="ARBA" id="ARBA00022679"/>
    </source>
</evidence>
<dbReference type="Pfam" id="PF02518">
    <property type="entry name" value="HATPase_c"/>
    <property type="match status" value="1"/>
</dbReference>
<evidence type="ECO:0000256" key="2">
    <source>
        <dbReference type="ARBA" id="ARBA00012438"/>
    </source>
</evidence>
<dbReference type="KEGG" id="fal:FRAAL4397"/>
<dbReference type="PROSITE" id="PS50109">
    <property type="entry name" value="HIS_KIN"/>
    <property type="match status" value="1"/>
</dbReference>
<sequence>MLQNWPIRSKLVVILVVPLAALAVLSAIQVRGNVDNVRAANRIKALAAFSIKGNDLVAALQAERYATNAYVGSNYMAAGPGQAAVAARGPVDQALGTYNAGEAGLPSGARDTLAATLASISTRLDRLPAQRKAIDARQAQVDQNNTFYNDLVRDLLSLNASVTAGSDNASLVNGATTLVGISRAKEEAAQQRGSIARVIILGQTDSATLRQIESSAGAEDAWLQQFRATATADEQAFYNVTVGRTISAATAMRDDTVNAVQNGQPLTITQQNWLDTVDQKIAAMRQVERRIATDLGSTSQDIASSATRDALFSSFGVALVLVVSVVISLLVASPMIRHLRTLRRGALEVANERLPGVVERLHRGEQVDMSAELFPVEVQSTDEIGQLAEAFSTVHSVAVRTAVEQAAMRKSIGDTFLNLARRSQALIHRQLKVIDALERKETDPDELEELFRLDHLATRMRRHAEDLIVLSGSKPARGWRRPVAVKDVVRGAVAEVEDYTRVKVMPIDGGAISGHAVGDVIHMLAELIENATSFSPPHTPVQVNGHEVSNGFVIEVEDRGLGMSPEEFHSLNDRLANPPPFDLSTSERLGLFVVGRLAERHAISVELRPSPYGGTMAIVLVPATLLRQPEGDGDTRSEGTATVRALPVAAVPALDGPTVDEDGFGGPFVDADGNLTAAPAAQRPDEAPGGPDETLIDDLPVFATVRSSWFVADRPRHRSNGRRPDGPPRPTGPRPKPTPGGEPGQGDGDLPDLPTRRSRGSRGAPEPYPPAETDRFGPPEPPADDAGRRPPSLFAQPPAARDLSGGPLARNDPFTSPLSRPTGPRRGDTPGAGQSIVPLHRPAPPTRAGDFGHIGGPGGPGGFGGADGAERGGPAPEEHTEVGLPRRTRRASLAPQLRRDGPDDQPGKLAAQRSPEEIRSMMSSFQSNFGRGLADGQVSNDGDDVGEVT</sequence>
<organism evidence="11 12">
    <name type="scientific">Frankia alni (strain DSM 45986 / CECT 9034 / ACN14a)</name>
    <dbReference type="NCBI Taxonomy" id="326424"/>
    <lineage>
        <taxon>Bacteria</taxon>
        <taxon>Bacillati</taxon>
        <taxon>Actinomycetota</taxon>
        <taxon>Actinomycetes</taxon>
        <taxon>Frankiales</taxon>
        <taxon>Frankiaceae</taxon>
        <taxon>Frankia</taxon>
    </lineage>
</organism>
<feature type="compositionally biased region" description="Basic and acidic residues" evidence="8">
    <location>
        <begin position="897"/>
        <end position="906"/>
    </location>
</feature>
<keyword evidence="6" id="KW-0418">Kinase</keyword>
<dbReference type="PANTHER" id="PTHR45436">
    <property type="entry name" value="SENSOR HISTIDINE KINASE YKOH"/>
    <property type="match status" value="1"/>
</dbReference>
<evidence type="ECO:0000256" key="7">
    <source>
        <dbReference type="ARBA" id="ARBA00022989"/>
    </source>
</evidence>
<feature type="domain" description="Histidine kinase" evidence="10">
    <location>
        <begin position="520"/>
        <end position="625"/>
    </location>
</feature>
<feature type="region of interest" description="Disordered" evidence="8">
    <location>
        <begin position="654"/>
        <end position="674"/>
    </location>
</feature>
<feature type="compositionally biased region" description="Pro residues" evidence="8">
    <location>
        <begin position="727"/>
        <end position="740"/>
    </location>
</feature>
<dbReference type="InterPro" id="IPR003594">
    <property type="entry name" value="HATPase_dom"/>
</dbReference>
<comment type="catalytic activity">
    <reaction evidence="1">
        <text>ATP + protein L-histidine = ADP + protein N-phospho-L-histidine.</text>
        <dbReference type="EC" id="2.7.13.3"/>
    </reaction>
</comment>
<dbReference type="EMBL" id="CT573213">
    <property type="protein sequence ID" value="CAJ63039.1"/>
    <property type="molecule type" value="Genomic_DNA"/>
</dbReference>
<dbReference type="CDD" id="cd06225">
    <property type="entry name" value="HAMP"/>
    <property type="match status" value="1"/>
</dbReference>
<keyword evidence="4" id="KW-0808">Transferase</keyword>
<dbReference type="eggNOG" id="COG0642">
    <property type="taxonomic scope" value="Bacteria"/>
</dbReference>
<reference evidence="11 12" key="1">
    <citation type="journal article" date="2007" name="Genome Res.">
        <title>Genome characteristics of facultatively symbiotic Frankia sp. strains reflect host range and host plant biogeography.</title>
        <authorList>
            <person name="Normand P."/>
            <person name="Lapierre P."/>
            <person name="Tisa L.S."/>
            <person name="Gogarten J.P."/>
            <person name="Alloisio N."/>
            <person name="Bagnarol E."/>
            <person name="Bassi C.A."/>
            <person name="Berry A.M."/>
            <person name="Bickhart D.M."/>
            <person name="Choisne N."/>
            <person name="Couloux A."/>
            <person name="Cournoyer B."/>
            <person name="Cruveiller S."/>
            <person name="Daubin V."/>
            <person name="Demange N."/>
            <person name="Francino M.P."/>
            <person name="Goltsman E."/>
            <person name="Huang Y."/>
            <person name="Kopp O.R."/>
            <person name="Labarre L."/>
            <person name="Lapidus A."/>
            <person name="Lavire C."/>
            <person name="Marechal J."/>
            <person name="Martinez M."/>
            <person name="Mastronunzio J.E."/>
            <person name="Mullin B.C."/>
            <person name="Niemann J."/>
            <person name="Pujic P."/>
            <person name="Rawnsley T."/>
            <person name="Rouy Z."/>
            <person name="Schenowitz C."/>
            <person name="Sellstedt A."/>
            <person name="Tavares F."/>
            <person name="Tomkins J.P."/>
            <person name="Vallenet D."/>
            <person name="Valverde C."/>
            <person name="Wall L.G."/>
            <person name="Wang Y."/>
            <person name="Medigue C."/>
            <person name="Benson D.R."/>
        </authorList>
    </citation>
    <scope>NUCLEOTIDE SEQUENCE [LARGE SCALE GENOMIC DNA]</scope>
    <source>
        <strain evidence="12">DSM 45986 / CECT 9034 / ACN14a</strain>
    </source>
</reference>
<dbReference type="InterPro" id="IPR050428">
    <property type="entry name" value="TCS_sensor_his_kinase"/>
</dbReference>
<evidence type="ECO:0000256" key="1">
    <source>
        <dbReference type="ARBA" id="ARBA00000085"/>
    </source>
</evidence>